<evidence type="ECO:0000256" key="1">
    <source>
        <dbReference type="SAM" id="Phobius"/>
    </source>
</evidence>
<sequence length="816" mass="91145">MELRWRLLTLELRKLLGQKRTMALILVLLAAGAFLRHEQQLREQPELIAAREDYEALEASYAGMSEKEGHERAEEAVQRLKAFQAFSLAATAEGDSPWSRMAEEALAKQPELLEAYRDSIYVNDPNRIARELFLQAKILEQYEHFQQHRDFLTGMASYSETIGSYAIFAEDSPFLTRNRSQTVEDFRKLEGTPYGLGLQEGVVASTEQSALDLLDLLILFLIASAVFLPDRTSGLRSLQLASPYGRLPLFGTKLTVLLLAVSFLALASTGLRLADMGLLYGFGDATRPLVSMPAFQAAAERWTVGEFLALYVVCKLFVQLVLALLLGLLFLIFRQSAAIFGIAGLLAALQLFLYESIHPASAWNWIKWINLAAWTDSSQLLAAYENLSLLGYPVSKRTAGLIALSLLALALPAWSGWLFCRHEPYRLRLLPPSWIERLNRLPFRLARRNSLLVHELRKLLVSGKAIFAILAACILCGQLLQLEGRWYEPDDAAYNGYLSQLGGELTESKLRWMDEERQRLDRIPSQLAQALEQLRSGKLDPAGYFEQTRELETLGQKEKAFQRVEAQRDELLKQRSRGVEHLGFVNRFASDSLFDSERKDLGVGLWIAALLLVGISPLAALDRQAHMEPLLHAAPRGREKLLRSKLLAASILGWAIALPLLAVKHVNSYRSDPSWDSSLAVQSIESLARIGGSLSIREYMFVTGALQAVMLQCLVLLLAALAIFARSQTGFLIQGSLIFLLPLALHAAGLEWVASFSFTFLFHFPQAFDGRSYWPSVLLACGLTAALAAAGWRLAWVRYVHDPSERKGRQHDAHAG</sequence>
<feature type="transmembrane region" description="Helical" evidence="1">
    <location>
        <begin position="210"/>
        <end position="228"/>
    </location>
</feature>
<feature type="transmembrane region" description="Helical" evidence="1">
    <location>
        <begin position="308"/>
        <end position="330"/>
    </location>
</feature>
<accession>A0A6H2GTN2</accession>
<feature type="transmembrane region" description="Helical" evidence="1">
    <location>
        <begin position="737"/>
        <end position="761"/>
    </location>
</feature>
<name>A0A6H2GTN2_9BACL</name>
<feature type="transmembrane region" description="Helical" evidence="1">
    <location>
        <begin position="642"/>
        <end position="663"/>
    </location>
</feature>
<feature type="transmembrane region" description="Helical" evidence="1">
    <location>
        <begin position="249"/>
        <end position="271"/>
    </location>
</feature>
<dbReference type="EMBL" id="CP051428">
    <property type="protein sequence ID" value="QJC50526.1"/>
    <property type="molecule type" value="Genomic_DNA"/>
</dbReference>
<feature type="transmembrane region" description="Helical" evidence="1">
    <location>
        <begin position="603"/>
        <end position="621"/>
    </location>
</feature>
<evidence type="ECO:0000313" key="3">
    <source>
        <dbReference type="Proteomes" id="UP000502136"/>
    </source>
</evidence>
<dbReference type="AlphaFoldDB" id="A0A6H2GTN2"/>
<keyword evidence="1" id="KW-0812">Transmembrane</keyword>
<gene>
    <name evidence="2" type="ORF">HGI30_02235</name>
</gene>
<feature type="transmembrane region" description="Helical" evidence="1">
    <location>
        <begin position="459"/>
        <end position="480"/>
    </location>
</feature>
<proteinExistence type="predicted"/>
<dbReference type="KEGG" id="palr:HGI30_02235"/>
<feature type="transmembrane region" description="Helical" evidence="1">
    <location>
        <begin position="399"/>
        <end position="420"/>
    </location>
</feature>
<dbReference type="Proteomes" id="UP000502136">
    <property type="component" value="Chromosome"/>
</dbReference>
<feature type="transmembrane region" description="Helical" evidence="1">
    <location>
        <begin position="337"/>
        <end position="354"/>
    </location>
</feature>
<keyword evidence="1" id="KW-1133">Transmembrane helix</keyword>
<keyword evidence="3" id="KW-1185">Reference proteome</keyword>
<organism evidence="2 3">
    <name type="scientific">Paenibacillus albicereus</name>
    <dbReference type="NCBI Taxonomy" id="2726185"/>
    <lineage>
        <taxon>Bacteria</taxon>
        <taxon>Bacillati</taxon>
        <taxon>Bacillota</taxon>
        <taxon>Bacilli</taxon>
        <taxon>Bacillales</taxon>
        <taxon>Paenibacillaceae</taxon>
        <taxon>Paenibacillus</taxon>
    </lineage>
</organism>
<reference evidence="2 3" key="1">
    <citation type="submission" date="2020-04" db="EMBL/GenBank/DDBJ databases">
        <title>Novel Paenibacillus strain UniB2 isolated from commercial digestive syrup.</title>
        <authorList>
            <person name="Thorat V."/>
            <person name="Kirdat K."/>
            <person name="Tiwarekar B."/>
            <person name="Yadav A."/>
        </authorList>
    </citation>
    <scope>NUCLEOTIDE SEQUENCE [LARGE SCALE GENOMIC DNA]</scope>
    <source>
        <strain evidence="2 3">UniB2</strain>
    </source>
</reference>
<keyword evidence="1" id="KW-0472">Membrane</keyword>
<feature type="transmembrane region" description="Helical" evidence="1">
    <location>
        <begin position="699"/>
        <end position="725"/>
    </location>
</feature>
<evidence type="ECO:0000313" key="2">
    <source>
        <dbReference type="EMBL" id="QJC50526.1"/>
    </source>
</evidence>
<protein>
    <submittedName>
        <fullName evidence="2">Uncharacterized protein</fullName>
    </submittedName>
</protein>
<dbReference type="RefSeq" id="WP_168906203.1">
    <property type="nucleotide sequence ID" value="NZ_CP051428.1"/>
</dbReference>
<feature type="transmembrane region" description="Helical" evidence="1">
    <location>
        <begin position="773"/>
        <end position="796"/>
    </location>
</feature>